<evidence type="ECO:0000259" key="1">
    <source>
        <dbReference type="PROSITE" id="PS50943"/>
    </source>
</evidence>
<comment type="caution">
    <text evidence="2">The sequence shown here is derived from an EMBL/GenBank/DDBJ whole genome shotgun (WGS) entry which is preliminary data.</text>
</comment>
<reference evidence="2" key="1">
    <citation type="submission" date="2019-08" db="EMBL/GenBank/DDBJ databases">
        <authorList>
            <person name="Kucharzyk K."/>
            <person name="Murdoch R.W."/>
            <person name="Higgins S."/>
            <person name="Loffler F."/>
        </authorList>
    </citation>
    <scope>NUCLEOTIDE SEQUENCE</scope>
</reference>
<dbReference type="CDD" id="cd00093">
    <property type="entry name" value="HTH_XRE"/>
    <property type="match status" value="1"/>
</dbReference>
<dbReference type="EMBL" id="VSSQ01000986">
    <property type="protein sequence ID" value="MPM03844.1"/>
    <property type="molecule type" value="Genomic_DNA"/>
</dbReference>
<dbReference type="GO" id="GO:0003677">
    <property type="term" value="F:DNA binding"/>
    <property type="evidence" value="ECO:0007669"/>
    <property type="project" value="InterPro"/>
</dbReference>
<dbReference type="InterPro" id="IPR001387">
    <property type="entry name" value="Cro/C1-type_HTH"/>
</dbReference>
<dbReference type="Gene3D" id="1.10.260.40">
    <property type="entry name" value="lambda repressor-like DNA-binding domains"/>
    <property type="match status" value="1"/>
</dbReference>
<sequence length="154" mass="17462">MFTSMKERLQYFITREKLSPAKLADILGIQRSGLSHILSGRNKPGYDFILKLLDNFEELNAEWLITGKGDPYKSGLTDPTSIHNRIEDTKTGFQSTLFNENKEIESKNSNPKPSEISINDNSLPIVGEKRILTKVLFVYSDGTFEEYNKGKELG</sequence>
<accession>A0A644WNP2</accession>
<organism evidence="2">
    <name type="scientific">bioreactor metagenome</name>
    <dbReference type="NCBI Taxonomy" id="1076179"/>
    <lineage>
        <taxon>unclassified sequences</taxon>
        <taxon>metagenomes</taxon>
        <taxon>ecological metagenomes</taxon>
    </lineage>
</organism>
<dbReference type="PROSITE" id="PS50943">
    <property type="entry name" value="HTH_CROC1"/>
    <property type="match status" value="1"/>
</dbReference>
<dbReference type="Pfam" id="PF12844">
    <property type="entry name" value="HTH_19"/>
    <property type="match status" value="1"/>
</dbReference>
<evidence type="ECO:0000313" key="2">
    <source>
        <dbReference type="EMBL" id="MPM03844.1"/>
    </source>
</evidence>
<name>A0A644WNP2_9ZZZZ</name>
<feature type="domain" description="HTH cro/C1-type" evidence="1">
    <location>
        <begin position="9"/>
        <end position="64"/>
    </location>
</feature>
<dbReference type="SUPFAM" id="SSF47413">
    <property type="entry name" value="lambda repressor-like DNA-binding domains"/>
    <property type="match status" value="1"/>
</dbReference>
<gene>
    <name evidence="2" type="ORF">SDC9_50111</name>
</gene>
<dbReference type="InterPro" id="IPR010982">
    <property type="entry name" value="Lambda_DNA-bd_dom_sf"/>
</dbReference>
<protein>
    <recommendedName>
        <fullName evidence="1">HTH cro/C1-type domain-containing protein</fullName>
    </recommendedName>
</protein>
<dbReference type="SMART" id="SM00530">
    <property type="entry name" value="HTH_XRE"/>
    <property type="match status" value="1"/>
</dbReference>
<proteinExistence type="predicted"/>
<dbReference type="AlphaFoldDB" id="A0A644WNP2"/>